<proteinExistence type="predicted"/>
<dbReference type="OrthoDB" id="1494971at2"/>
<dbReference type="KEGG" id="sgn:SGRA_2813"/>
<evidence type="ECO:0000313" key="2">
    <source>
        <dbReference type="EMBL" id="AFC25541.1"/>
    </source>
</evidence>
<dbReference type="AlphaFoldDB" id="H6LA73"/>
<feature type="transmembrane region" description="Helical" evidence="1">
    <location>
        <begin position="77"/>
        <end position="94"/>
    </location>
</feature>
<organism evidence="2 3">
    <name type="scientific">Saprospira grandis (strain Lewin)</name>
    <dbReference type="NCBI Taxonomy" id="984262"/>
    <lineage>
        <taxon>Bacteria</taxon>
        <taxon>Pseudomonadati</taxon>
        <taxon>Bacteroidota</taxon>
        <taxon>Saprospiria</taxon>
        <taxon>Saprospirales</taxon>
        <taxon>Saprospiraceae</taxon>
        <taxon>Saprospira</taxon>
    </lineage>
</organism>
<protein>
    <submittedName>
        <fullName evidence="2">Uncharacterized protein</fullName>
    </submittedName>
</protein>
<accession>H6LA73</accession>
<feature type="transmembrane region" description="Helical" evidence="1">
    <location>
        <begin position="100"/>
        <end position="120"/>
    </location>
</feature>
<keyword evidence="1" id="KW-1133">Transmembrane helix</keyword>
<keyword evidence="1" id="KW-0472">Membrane</keyword>
<feature type="transmembrane region" description="Helical" evidence="1">
    <location>
        <begin position="34"/>
        <end position="56"/>
    </location>
</feature>
<feature type="transmembrane region" description="Helical" evidence="1">
    <location>
        <begin position="7"/>
        <end position="28"/>
    </location>
</feature>
<dbReference type="Proteomes" id="UP000007519">
    <property type="component" value="Chromosome"/>
</dbReference>
<gene>
    <name evidence="2" type="ordered locus">SGRA_2813</name>
</gene>
<dbReference type="RefSeq" id="WP_002659570.1">
    <property type="nucleotide sequence ID" value="NC_016940.1"/>
</dbReference>
<evidence type="ECO:0000313" key="3">
    <source>
        <dbReference type="Proteomes" id="UP000007519"/>
    </source>
</evidence>
<name>H6LA73_SAPGL</name>
<dbReference type="HOGENOM" id="CLU_1980002_0_0_10"/>
<dbReference type="STRING" id="984262.SGRA_2813"/>
<keyword evidence="1" id="KW-0812">Transmembrane</keyword>
<evidence type="ECO:0000256" key="1">
    <source>
        <dbReference type="SAM" id="Phobius"/>
    </source>
</evidence>
<keyword evidence="3" id="KW-1185">Reference proteome</keyword>
<dbReference type="EMBL" id="CP002831">
    <property type="protein sequence ID" value="AFC25541.1"/>
    <property type="molecule type" value="Genomic_DNA"/>
</dbReference>
<sequence>MQLSQFYSSLLGVSAFVAASLLGLQWFWPRFANYGGLAWASYLFFVLFSWLCFFWARQASQSPDQLQFSRVFMMQTSIKMLLSLSLVLAYFYTFKPADQLFVLPFFWVYFCFTLFEIYFLTQLGKA</sequence>
<reference evidence="2 3" key="1">
    <citation type="journal article" date="2012" name="Stand. Genomic Sci.">
        <title>Complete genome sequencing and analysis of Saprospira grandis str. Lewin, a predatory marine bacterium.</title>
        <authorList>
            <person name="Saw J.H."/>
            <person name="Yuryev A."/>
            <person name="Kanbe M."/>
            <person name="Hou S."/>
            <person name="Young A.G."/>
            <person name="Aizawa S."/>
            <person name="Alam M."/>
        </authorList>
    </citation>
    <scope>NUCLEOTIDE SEQUENCE [LARGE SCALE GENOMIC DNA]</scope>
    <source>
        <strain evidence="2 3">Lewin</strain>
    </source>
</reference>